<dbReference type="AlphaFoldDB" id="A0A934VLE7"/>
<dbReference type="InterPro" id="IPR052515">
    <property type="entry name" value="Gfo/Idh/MocA_Oxidoreductase"/>
</dbReference>
<dbReference type="InterPro" id="IPR036291">
    <property type="entry name" value="NAD(P)-bd_dom_sf"/>
</dbReference>
<protein>
    <submittedName>
        <fullName evidence="3">Gfo/Idh/MocA family oxidoreductase</fullName>
    </submittedName>
</protein>
<reference evidence="3" key="1">
    <citation type="submission" date="2021-01" db="EMBL/GenBank/DDBJ databases">
        <title>Modified the classification status of verrucomicrobia.</title>
        <authorList>
            <person name="Feng X."/>
        </authorList>
    </citation>
    <scope>NUCLEOTIDE SEQUENCE</scope>
    <source>
        <strain evidence="3">KCTC 13126</strain>
    </source>
</reference>
<sequence length="362" mass="39684">MTDSLRIGLIGCGDIATKAHVNHLAEAGYTLCAAYNPTRSKAEKVVEKFGGANALACNSLDELLAISHIDVVSITSPPAHHCEQVCQALSAGKHVLCEKPSALIPEENLRIMEAQRISGKKVCFFSSRQRYAPIALKAKEYIEDGKLGEVYRIQARFARRKARPGVDWLTHASWFTDKDKAGGGVVLDMGQYLLDMILDLLNWPEVESLNATTFKGFPHDLPEDRVNDVEEISSIFIRTTSGPLITIDLSATIVDDPIHSIAILGTKAGIDIQYSDTSSKIVYLHEPSGKRGALEEVVIDEGHDGWASKEIYQRFHSAIVNDQETPGTTPEQALRLTTLCQIAYRSAEEKTEIQLAAKTPSA</sequence>
<dbReference type="Pfam" id="PF22725">
    <property type="entry name" value="GFO_IDH_MocA_C3"/>
    <property type="match status" value="1"/>
</dbReference>
<gene>
    <name evidence="3" type="ORF">JIN87_12405</name>
</gene>
<name>A0A934VLE7_9BACT</name>
<evidence type="ECO:0000313" key="4">
    <source>
        <dbReference type="Proteomes" id="UP000617628"/>
    </source>
</evidence>
<accession>A0A934VLE7</accession>
<dbReference type="SUPFAM" id="SSF51735">
    <property type="entry name" value="NAD(P)-binding Rossmann-fold domains"/>
    <property type="match status" value="1"/>
</dbReference>
<dbReference type="GO" id="GO:0000166">
    <property type="term" value="F:nucleotide binding"/>
    <property type="evidence" value="ECO:0007669"/>
    <property type="project" value="InterPro"/>
</dbReference>
<dbReference type="PANTHER" id="PTHR43249:SF1">
    <property type="entry name" value="D-GLUCOSIDE 3-DEHYDROGENASE"/>
    <property type="match status" value="1"/>
</dbReference>
<dbReference type="InterPro" id="IPR055170">
    <property type="entry name" value="GFO_IDH_MocA-like_dom"/>
</dbReference>
<dbReference type="InterPro" id="IPR000683">
    <property type="entry name" value="Gfo/Idh/MocA-like_OxRdtase_N"/>
</dbReference>
<evidence type="ECO:0000259" key="2">
    <source>
        <dbReference type="Pfam" id="PF22725"/>
    </source>
</evidence>
<feature type="domain" description="GFO/IDH/MocA-like oxidoreductase" evidence="2">
    <location>
        <begin position="136"/>
        <end position="270"/>
    </location>
</feature>
<evidence type="ECO:0000313" key="3">
    <source>
        <dbReference type="EMBL" id="MBK1877671.1"/>
    </source>
</evidence>
<dbReference type="Proteomes" id="UP000617628">
    <property type="component" value="Unassembled WGS sequence"/>
</dbReference>
<proteinExistence type="predicted"/>
<dbReference type="Gene3D" id="3.40.50.720">
    <property type="entry name" value="NAD(P)-binding Rossmann-like Domain"/>
    <property type="match status" value="1"/>
</dbReference>
<dbReference type="RefSeq" id="WP_200355886.1">
    <property type="nucleotide sequence ID" value="NZ_JAENIL010000021.1"/>
</dbReference>
<evidence type="ECO:0000259" key="1">
    <source>
        <dbReference type="Pfam" id="PF01408"/>
    </source>
</evidence>
<dbReference type="SUPFAM" id="SSF55347">
    <property type="entry name" value="Glyceraldehyde-3-phosphate dehydrogenase-like, C-terminal domain"/>
    <property type="match status" value="1"/>
</dbReference>
<dbReference type="PANTHER" id="PTHR43249">
    <property type="entry name" value="UDP-N-ACETYL-2-AMINO-2-DEOXY-D-GLUCURONATE OXIDASE"/>
    <property type="match status" value="1"/>
</dbReference>
<dbReference type="Pfam" id="PF01408">
    <property type="entry name" value="GFO_IDH_MocA"/>
    <property type="match status" value="1"/>
</dbReference>
<comment type="caution">
    <text evidence="3">The sequence shown here is derived from an EMBL/GenBank/DDBJ whole genome shotgun (WGS) entry which is preliminary data.</text>
</comment>
<organism evidence="3 4">
    <name type="scientific">Pelagicoccus mobilis</name>
    <dbReference type="NCBI Taxonomy" id="415221"/>
    <lineage>
        <taxon>Bacteria</taxon>
        <taxon>Pseudomonadati</taxon>
        <taxon>Verrucomicrobiota</taxon>
        <taxon>Opitutia</taxon>
        <taxon>Puniceicoccales</taxon>
        <taxon>Pelagicoccaceae</taxon>
        <taxon>Pelagicoccus</taxon>
    </lineage>
</organism>
<dbReference type="Gene3D" id="3.30.360.10">
    <property type="entry name" value="Dihydrodipicolinate Reductase, domain 2"/>
    <property type="match status" value="1"/>
</dbReference>
<feature type="domain" description="Gfo/Idh/MocA-like oxidoreductase N-terminal" evidence="1">
    <location>
        <begin position="5"/>
        <end position="122"/>
    </location>
</feature>
<keyword evidence="4" id="KW-1185">Reference proteome</keyword>
<dbReference type="EMBL" id="JAENIL010000021">
    <property type="protein sequence ID" value="MBK1877671.1"/>
    <property type="molecule type" value="Genomic_DNA"/>
</dbReference>